<dbReference type="STRING" id="52838.A0A4S8JNX7"/>
<evidence type="ECO:0000313" key="4">
    <source>
        <dbReference type="EMBL" id="THU63860.1"/>
    </source>
</evidence>
<dbReference type="SUPFAM" id="SSF53474">
    <property type="entry name" value="alpha/beta-Hydrolases"/>
    <property type="match status" value="1"/>
</dbReference>
<keyword evidence="5" id="KW-1185">Reference proteome</keyword>
<name>A0A4S8JNX7_MUSBA</name>
<dbReference type="EMBL" id="PYDT01000004">
    <property type="protein sequence ID" value="THU63860.1"/>
    <property type="molecule type" value="Genomic_DNA"/>
</dbReference>
<evidence type="ECO:0000256" key="1">
    <source>
        <dbReference type="SAM" id="MobiDB-lite"/>
    </source>
</evidence>
<evidence type="ECO:0000259" key="2">
    <source>
        <dbReference type="Pfam" id="PF01764"/>
    </source>
</evidence>
<dbReference type="Pfam" id="PF03893">
    <property type="entry name" value="Lipase3_N"/>
    <property type="match status" value="1"/>
</dbReference>
<dbReference type="InterPro" id="IPR029058">
    <property type="entry name" value="AB_hydrolase_fold"/>
</dbReference>
<feature type="compositionally biased region" description="Low complexity" evidence="1">
    <location>
        <begin position="327"/>
        <end position="336"/>
    </location>
</feature>
<evidence type="ECO:0000259" key="3">
    <source>
        <dbReference type="Pfam" id="PF03893"/>
    </source>
</evidence>
<reference evidence="4 5" key="1">
    <citation type="journal article" date="2019" name="Nat. Plants">
        <title>Genome sequencing of Musa balbisiana reveals subgenome evolution and function divergence in polyploid bananas.</title>
        <authorList>
            <person name="Yao X."/>
        </authorList>
    </citation>
    <scope>NUCLEOTIDE SEQUENCE [LARGE SCALE GENOMIC DNA]</scope>
    <source>
        <strain evidence="5">cv. DH-PKW</strain>
        <tissue evidence="4">Leaves</tissue>
    </source>
</reference>
<feature type="region of interest" description="Disordered" evidence="1">
    <location>
        <begin position="312"/>
        <end position="336"/>
    </location>
</feature>
<feature type="domain" description="Fungal lipase-type" evidence="2">
    <location>
        <begin position="109"/>
        <end position="218"/>
    </location>
</feature>
<dbReference type="PANTHER" id="PTHR46398:SF4">
    <property type="entry name" value="ALPHA_BETA-HYDROLASES SUPERFAMILY PROTEIN"/>
    <property type="match status" value="1"/>
</dbReference>
<dbReference type="InterPro" id="IPR005592">
    <property type="entry name" value="Mono/diacylglycerol_lipase_N"/>
</dbReference>
<proteinExistence type="predicted"/>
<dbReference type="PANTHER" id="PTHR46398">
    <property type="entry name" value="ALPHA/BETA-HYDROLASES SUPERFAMILY PROTEIN"/>
    <property type="match status" value="1"/>
</dbReference>
<dbReference type="GO" id="GO:0016042">
    <property type="term" value="P:lipid catabolic process"/>
    <property type="evidence" value="ECO:0007669"/>
    <property type="project" value="InterPro"/>
</dbReference>
<organism evidence="4 5">
    <name type="scientific">Musa balbisiana</name>
    <name type="common">Banana</name>
    <dbReference type="NCBI Taxonomy" id="52838"/>
    <lineage>
        <taxon>Eukaryota</taxon>
        <taxon>Viridiplantae</taxon>
        <taxon>Streptophyta</taxon>
        <taxon>Embryophyta</taxon>
        <taxon>Tracheophyta</taxon>
        <taxon>Spermatophyta</taxon>
        <taxon>Magnoliopsida</taxon>
        <taxon>Liliopsida</taxon>
        <taxon>Zingiberales</taxon>
        <taxon>Musaceae</taxon>
        <taxon>Musa</taxon>
    </lineage>
</organism>
<comment type="caution">
    <text evidence="4">The sequence shown here is derived from an EMBL/GenBank/DDBJ whole genome shotgun (WGS) entry which is preliminary data.</text>
</comment>
<protein>
    <recommendedName>
        <fullName evidence="6">Fungal lipase-like domain-containing protein</fullName>
    </recommendedName>
</protein>
<dbReference type="CDD" id="cd00519">
    <property type="entry name" value="Lipase_3"/>
    <property type="match status" value="1"/>
</dbReference>
<dbReference type="Pfam" id="PF01764">
    <property type="entry name" value="Lipase_3"/>
    <property type="match status" value="1"/>
</dbReference>
<dbReference type="Proteomes" id="UP000317650">
    <property type="component" value="Chromosome 1"/>
</dbReference>
<feature type="domain" description="Mono-/di-acylglycerol lipase N-terminal" evidence="3">
    <location>
        <begin position="9"/>
        <end position="67"/>
    </location>
</feature>
<dbReference type="InterPro" id="IPR002921">
    <property type="entry name" value="Fungal_lipase-type"/>
</dbReference>
<sequence length="364" mass="41325">MSIVCGIPLLECVYCLACARWAWKRCLHSAGHDSETWGLASADDFEPVPRLCRYILANYEDDLDNPRHALPGLEAVNPRWVVRKKTYRDTHRRAPPYLIYLDHDHCDIVVAVRGLNLAKESDYAVLLDNSLGKRKFDGGYVHNGLLKAAGWVLDAECDILRELVEKHSNYTLTFAGHSLGSGVAAMLAMVVVQNRDKLGNVERKRIRCFAIAPARFGRYPPVVRTAVPVDGRFEHIVLSCNATSDHAIIWIEKEAQRALDMMFDKEQIMEIPAKQRMERQETLAKEHREEHKAALRRAVTLSVPDAFSPTAYGTFDEKTSEAEDDSQSSSTRSRQRMSWNELIERIFEKDESGHMVLRKSTSNS</sequence>
<evidence type="ECO:0000313" key="5">
    <source>
        <dbReference type="Proteomes" id="UP000317650"/>
    </source>
</evidence>
<dbReference type="AlphaFoldDB" id="A0A4S8JNX7"/>
<accession>A0A4S8JNX7</accession>
<evidence type="ECO:0008006" key="6">
    <source>
        <dbReference type="Google" id="ProtNLM"/>
    </source>
</evidence>
<gene>
    <name evidence="4" type="ORF">C4D60_Mb01t20280</name>
</gene>
<dbReference type="Gene3D" id="3.40.50.1820">
    <property type="entry name" value="alpha/beta hydrolase"/>
    <property type="match status" value="1"/>
</dbReference>